<dbReference type="SUPFAM" id="SSF53850">
    <property type="entry name" value="Periplasmic binding protein-like II"/>
    <property type="match status" value="1"/>
</dbReference>
<dbReference type="Gene3D" id="3.10.105.10">
    <property type="entry name" value="Dipeptide-binding Protein, Domain 3"/>
    <property type="match status" value="1"/>
</dbReference>
<evidence type="ECO:0000256" key="2">
    <source>
        <dbReference type="ARBA" id="ARBA00005695"/>
    </source>
</evidence>
<accession>A0A3L8PRI3</accession>
<protein>
    <recommendedName>
        <fullName evidence="6">Solute-binding protein family 5 domain-containing protein</fullName>
    </recommendedName>
</protein>
<dbReference type="GO" id="GO:0042597">
    <property type="term" value="C:periplasmic space"/>
    <property type="evidence" value="ECO:0007669"/>
    <property type="project" value="UniProtKB-ARBA"/>
</dbReference>
<organism evidence="7 8">
    <name type="scientific">Aeromicrobium phragmitis</name>
    <dbReference type="NCBI Taxonomy" id="2478914"/>
    <lineage>
        <taxon>Bacteria</taxon>
        <taxon>Bacillati</taxon>
        <taxon>Actinomycetota</taxon>
        <taxon>Actinomycetes</taxon>
        <taxon>Propionibacteriales</taxon>
        <taxon>Nocardioidaceae</taxon>
        <taxon>Aeromicrobium</taxon>
    </lineage>
</organism>
<dbReference type="Gene3D" id="3.40.190.10">
    <property type="entry name" value="Periplasmic binding protein-like II"/>
    <property type="match status" value="1"/>
</dbReference>
<dbReference type="GO" id="GO:0015833">
    <property type="term" value="P:peptide transport"/>
    <property type="evidence" value="ECO:0007669"/>
    <property type="project" value="TreeGrafter"/>
</dbReference>
<keyword evidence="4 5" id="KW-0732">Signal</keyword>
<comment type="subcellular location">
    <subcellularLocation>
        <location evidence="1">Cell envelope</location>
    </subcellularLocation>
</comment>
<dbReference type="AlphaFoldDB" id="A0A3L8PRI3"/>
<evidence type="ECO:0000313" key="8">
    <source>
        <dbReference type="Proteomes" id="UP000282515"/>
    </source>
</evidence>
<dbReference type="Proteomes" id="UP000282515">
    <property type="component" value="Unassembled WGS sequence"/>
</dbReference>
<dbReference type="PIRSF" id="PIRSF002741">
    <property type="entry name" value="MppA"/>
    <property type="match status" value="1"/>
</dbReference>
<keyword evidence="8" id="KW-1185">Reference proteome</keyword>
<dbReference type="PANTHER" id="PTHR30290:SF10">
    <property type="entry name" value="PERIPLASMIC OLIGOPEPTIDE-BINDING PROTEIN-RELATED"/>
    <property type="match status" value="1"/>
</dbReference>
<comment type="caution">
    <text evidence="7">The sequence shown here is derived from an EMBL/GenBank/DDBJ whole genome shotgun (WGS) entry which is preliminary data.</text>
</comment>
<feature type="signal peptide" evidence="5">
    <location>
        <begin position="1"/>
        <end position="21"/>
    </location>
</feature>
<dbReference type="InterPro" id="IPR000914">
    <property type="entry name" value="SBP_5_dom"/>
</dbReference>
<keyword evidence="3" id="KW-0813">Transport</keyword>
<proteinExistence type="inferred from homology"/>
<gene>
    <name evidence="7" type="ORF">D9V41_00950</name>
</gene>
<comment type="similarity">
    <text evidence="2">Belongs to the bacterial solute-binding protein 5 family.</text>
</comment>
<evidence type="ECO:0000313" key="7">
    <source>
        <dbReference type="EMBL" id="RLV57253.1"/>
    </source>
</evidence>
<dbReference type="Pfam" id="PF00496">
    <property type="entry name" value="SBP_bac_5"/>
    <property type="match status" value="1"/>
</dbReference>
<dbReference type="PANTHER" id="PTHR30290">
    <property type="entry name" value="PERIPLASMIC BINDING COMPONENT OF ABC TRANSPORTER"/>
    <property type="match status" value="1"/>
</dbReference>
<sequence>MSITSRKLLVAGVCGSLLALAACQGESGSSQASVLRWATSAPMTSADPIKNSSQVPAVFLAAAYETLIRLDADGDFLPGIAEEWSLSEDARTAELVLRDDVEFQDGTPLDADAVVANLERARGEGSLLAGSLSLIDAVSAVDATRVRIEMNRPGGDIFQLLTGYAGMIASPAAIEDGSLDESPVGAGPFRMTSVGSSKVTYEQWDDYWDAGTVEVDGLEIHVMSDDTARLSAVRSGQVDATFIRPGQRNEAEAAGLEVETKPRVSAYGLLFNPNSPAFGAAATRQAVSMAIDREAISHSIYDGGCSVTTQLFPENYWAHDDDVEAPRHDPEAAADLIAGEELSFTLLTPSITDYQQQAEVIQAQLAEAGIAASIEVKDSAEVIERTRSGDYDAAVFLLQAADPDPTTFAQTYFTVDGVPLTPELPSLIDQARSTAAPQDRSEPVQAIHRAVNAAGSTAVGVCIPDTVFAFRPGVEGLTIPVVGPYSFRDVEKTDD</sequence>
<name>A0A3L8PRI3_9ACTN</name>
<evidence type="ECO:0000256" key="3">
    <source>
        <dbReference type="ARBA" id="ARBA00022448"/>
    </source>
</evidence>
<feature type="chain" id="PRO_5038929039" description="Solute-binding protein family 5 domain-containing protein" evidence="5">
    <location>
        <begin position="22"/>
        <end position="495"/>
    </location>
</feature>
<dbReference type="GO" id="GO:0030313">
    <property type="term" value="C:cell envelope"/>
    <property type="evidence" value="ECO:0007669"/>
    <property type="project" value="UniProtKB-SubCell"/>
</dbReference>
<dbReference type="OrthoDB" id="5243526at2"/>
<dbReference type="PROSITE" id="PS51257">
    <property type="entry name" value="PROKAR_LIPOPROTEIN"/>
    <property type="match status" value="1"/>
</dbReference>
<evidence type="ECO:0000256" key="1">
    <source>
        <dbReference type="ARBA" id="ARBA00004196"/>
    </source>
</evidence>
<dbReference type="GO" id="GO:1904680">
    <property type="term" value="F:peptide transmembrane transporter activity"/>
    <property type="evidence" value="ECO:0007669"/>
    <property type="project" value="TreeGrafter"/>
</dbReference>
<evidence type="ECO:0000256" key="4">
    <source>
        <dbReference type="ARBA" id="ARBA00022729"/>
    </source>
</evidence>
<dbReference type="EMBL" id="RDBF01000001">
    <property type="protein sequence ID" value="RLV57253.1"/>
    <property type="molecule type" value="Genomic_DNA"/>
</dbReference>
<feature type="domain" description="Solute-binding protein family 5" evidence="6">
    <location>
        <begin position="77"/>
        <end position="415"/>
    </location>
</feature>
<dbReference type="InterPro" id="IPR039424">
    <property type="entry name" value="SBP_5"/>
</dbReference>
<evidence type="ECO:0000256" key="5">
    <source>
        <dbReference type="SAM" id="SignalP"/>
    </source>
</evidence>
<dbReference type="GO" id="GO:0043190">
    <property type="term" value="C:ATP-binding cassette (ABC) transporter complex"/>
    <property type="evidence" value="ECO:0007669"/>
    <property type="project" value="InterPro"/>
</dbReference>
<evidence type="ECO:0000259" key="6">
    <source>
        <dbReference type="Pfam" id="PF00496"/>
    </source>
</evidence>
<reference evidence="7 8" key="1">
    <citation type="submission" date="2018-10" db="EMBL/GenBank/DDBJ databases">
        <title>Aeromicrobium sp. 9W16Y-2 whole genome shotgun sequence.</title>
        <authorList>
            <person name="Li F."/>
        </authorList>
    </citation>
    <scope>NUCLEOTIDE SEQUENCE [LARGE SCALE GENOMIC DNA]</scope>
    <source>
        <strain evidence="7 8">9W16Y-2</strain>
    </source>
</reference>
<dbReference type="InterPro" id="IPR030678">
    <property type="entry name" value="Peptide/Ni-bd"/>
</dbReference>